<protein>
    <submittedName>
        <fullName evidence="1">Uncharacterized protein</fullName>
    </submittedName>
</protein>
<comment type="caution">
    <text evidence="1">The sequence shown here is derived from an EMBL/GenBank/DDBJ whole genome shotgun (WGS) entry which is preliminary data.</text>
</comment>
<evidence type="ECO:0000313" key="2">
    <source>
        <dbReference type="Proteomes" id="UP001460270"/>
    </source>
</evidence>
<dbReference type="Proteomes" id="UP001460270">
    <property type="component" value="Unassembled WGS sequence"/>
</dbReference>
<dbReference type="AlphaFoldDB" id="A0AAW0MWX3"/>
<dbReference type="PANTHER" id="PTHR40472:SF11">
    <property type="entry name" value="RAPUNZEL 3-RELATED"/>
    <property type="match status" value="1"/>
</dbReference>
<dbReference type="InterPro" id="IPR039051">
    <property type="entry name" value="SE-CTX-like"/>
</dbReference>
<dbReference type="EMBL" id="JBBPFD010000019">
    <property type="protein sequence ID" value="KAK7886576.1"/>
    <property type="molecule type" value="Genomic_DNA"/>
</dbReference>
<dbReference type="PANTHER" id="PTHR40472">
    <property type="entry name" value="RICIN B-TYPE LECTIN DOMAIN-CONTAINING PROTEIN"/>
    <property type="match status" value="1"/>
</dbReference>
<gene>
    <name evidence="1" type="ORF">WMY93_026197</name>
</gene>
<evidence type="ECO:0000313" key="1">
    <source>
        <dbReference type="EMBL" id="KAK7886576.1"/>
    </source>
</evidence>
<keyword evidence="2" id="KW-1185">Reference proteome</keyword>
<proteinExistence type="predicted"/>
<sequence length="243" mass="27419">MSSVLQVPGPQPPSPGGLLREDEELFCLGLIALLGHCALTQGPAEEEELIQEWSGRMEEVEARMKDTISSCVAAFPEQAKEDTQRFLQDSPEEEEELEQVAQRLLQTLLKKYDWVSWSVRVIKCSSSAYRSWRAGEHFHHIQGDAWFEVAPVKHLLPVVSYSSDPKPVPKEKVQELMESHGRRGSPQALVELLNHHQITGLVVHAISRHKDSAAAWSFTDDCHYWEKHKAALSVCTQSESRCV</sequence>
<name>A0AAW0MWX3_9GOBI</name>
<organism evidence="1 2">
    <name type="scientific">Mugilogobius chulae</name>
    <name type="common">yellowstripe goby</name>
    <dbReference type="NCBI Taxonomy" id="88201"/>
    <lineage>
        <taxon>Eukaryota</taxon>
        <taxon>Metazoa</taxon>
        <taxon>Chordata</taxon>
        <taxon>Craniata</taxon>
        <taxon>Vertebrata</taxon>
        <taxon>Euteleostomi</taxon>
        <taxon>Actinopterygii</taxon>
        <taxon>Neopterygii</taxon>
        <taxon>Teleostei</taxon>
        <taxon>Neoteleostei</taxon>
        <taxon>Acanthomorphata</taxon>
        <taxon>Gobiaria</taxon>
        <taxon>Gobiiformes</taxon>
        <taxon>Gobioidei</taxon>
        <taxon>Gobiidae</taxon>
        <taxon>Gobionellinae</taxon>
        <taxon>Mugilogobius</taxon>
    </lineage>
</organism>
<reference evidence="2" key="1">
    <citation type="submission" date="2024-04" db="EMBL/GenBank/DDBJ databases">
        <title>Salinicola lusitanus LLJ914,a marine bacterium isolated from the Okinawa Trough.</title>
        <authorList>
            <person name="Li J."/>
        </authorList>
    </citation>
    <scope>NUCLEOTIDE SEQUENCE [LARGE SCALE GENOMIC DNA]</scope>
</reference>
<accession>A0AAW0MWX3</accession>